<proteinExistence type="predicted"/>
<name>A0A6L2LCU6_TANCI</name>
<comment type="caution">
    <text evidence="1">The sequence shown here is derived from an EMBL/GenBank/DDBJ whole genome shotgun (WGS) entry which is preliminary data.</text>
</comment>
<gene>
    <name evidence="1" type="ORF">Tci_031486</name>
</gene>
<protein>
    <submittedName>
        <fullName evidence="1">Uncharacterized protein</fullName>
    </submittedName>
</protein>
<reference evidence="1" key="1">
    <citation type="journal article" date="2019" name="Sci. Rep.">
        <title>Draft genome of Tanacetum cinerariifolium, the natural source of mosquito coil.</title>
        <authorList>
            <person name="Yamashiro T."/>
            <person name="Shiraishi A."/>
            <person name="Satake H."/>
            <person name="Nakayama K."/>
        </authorList>
    </citation>
    <scope>NUCLEOTIDE SEQUENCE</scope>
</reference>
<accession>A0A6L2LCU6</accession>
<sequence>MSRNESRIKTFETNHANEGHVFRSEYHFGTTQQAASLHNGYLTEQQEHQLRLDEEALREALEEEANAKRFALCTIKSIPFKCRLRLSQVLKGALDKEESAANDIQSLNMYGGSLQLCSFYSVDQAEWWYSSYSRVYCLEAFGFQDTLVIRNVLESIIEDIPCCGLHLNVYTTEFFLPKEGPIRRLACVFPPNIARTLHGVKLLGGTASVEFDFSSELVMERVAKSIELVDTISKINDPRSELLLLRACVGIFPNYILLCEHAFSGSLSGTDVLLMWCFLLLWNVLLLPLDLDLVISNGDLLPYPLHSRGLTSRLHVIF</sequence>
<dbReference type="AlphaFoldDB" id="A0A6L2LCU6"/>
<dbReference type="EMBL" id="BKCJ010004184">
    <property type="protein sequence ID" value="GEU59508.1"/>
    <property type="molecule type" value="Genomic_DNA"/>
</dbReference>
<organism evidence="1">
    <name type="scientific">Tanacetum cinerariifolium</name>
    <name type="common">Dalmatian daisy</name>
    <name type="synonym">Chrysanthemum cinerariifolium</name>
    <dbReference type="NCBI Taxonomy" id="118510"/>
    <lineage>
        <taxon>Eukaryota</taxon>
        <taxon>Viridiplantae</taxon>
        <taxon>Streptophyta</taxon>
        <taxon>Embryophyta</taxon>
        <taxon>Tracheophyta</taxon>
        <taxon>Spermatophyta</taxon>
        <taxon>Magnoliopsida</taxon>
        <taxon>eudicotyledons</taxon>
        <taxon>Gunneridae</taxon>
        <taxon>Pentapetalae</taxon>
        <taxon>asterids</taxon>
        <taxon>campanulids</taxon>
        <taxon>Asterales</taxon>
        <taxon>Asteraceae</taxon>
        <taxon>Asteroideae</taxon>
        <taxon>Anthemideae</taxon>
        <taxon>Anthemidinae</taxon>
        <taxon>Tanacetum</taxon>
    </lineage>
</organism>
<evidence type="ECO:0000313" key="1">
    <source>
        <dbReference type="EMBL" id="GEU59508.1"/>
    </source>
</evidence>